<feature type="domain" description="EngB-type G" evidence="11">
    <location>
        <begin position="30"/>
        <end position="204"/>
    </location>
</feature>
<keyword evidence="5 10" id="KW-0547">Nucleotide-binding</keyword>
<comment type="function">
    <text evidence="10">Necessary for normal cell division and for the maintenance of normal septation.</text>
</comment>
<reference evidence="13" key="1">
    <citation type="submission" date="2016-10" db="EMBL/GenBank/DDBJ databases">
        <authorList>
            <person name="Varghese N."/>
            <person name="Submissions S."/>
        </authorList>
    </citation>
    <scope>NUCLEOTIDE SEQUENCE [LARGE SCALE GENOMIC DNA]</scope>
    <source>
        <strain evidence="13">LMG 25967</strain>
    </source>
</reference>
<evidence type="ECO:0000313" key="12">
    <source>
        <dbReference type="EMBL" id="SEJ91363.1"/>
    </source>
</evidence>
<keyword evidence="13" id="KW-1185">Reference proteome</keyword>
<proteinExistence type="inferred from homology"/>
<dbReference type="PROSITE" id="PS51706">
    <property type="entry name" value="G_ENGB"/>
    <property type="match status" value="1"/>
</dbReference>
<keyword evidence="9 10" id="KW-0131">Cell cycle</keyword>
<evidence type="ECO:0000256" key="8">
    <source>
        <dbReference type="ARBA" id="ARBA00023210"/>
    </source>
</evidence>
<evidence type="ECO:0000256" key="10">
    <source>
        <dbReference type="HAMAP-Rule" id="MF_00321"/>
    </source>
</evidence>
<evidence type="ECO:0000259" key="11">
    <source>
        <dbReference type="PROSITE" id="PS51706"/>
    </source>
</evidence>
<dbReference type="InterPro" id="IPR027417">
    <property type="entry name" value="P-loop_NTPase"/>
</dbReference>
<keyword evidence="6" id="KW-0460">Magnesium</keyword>
<dbReference type="EMBL" id="FNZE01000029">
    <property type="protein sequence ID" value="SEJ91363.1"/>
    <property type="molecule type" value="Genomic_DNA"/>
</dbReference>
<name>A0A1H7CNL9_9PSED</name>
<evidence type="ECO:0000256" key="4">
    <source>
        <dbReference type="ARBA" id="ARBA00022723"/>
    </source>
</evidence>
<comment type="cofactor">
    <cofactor evidence="1">
        <name>Mg(2+)</name>
        <dbReference type="ChEBI" id="CHEBI:18420"/>
    </cofactor>
</comment>
<evidence type="ECO:0000256" key="2">
    <source>
        <dbReference type="ARBA" id="ARBA00009638"/>
    </source>
</evidence>
<dbReference type="InterPro" id="IPR006073">
    <property type="entry name" value="GTP-bd"/>
</dbReference>
<evidence type="ECO:0000313" key="13">
    <source>
        <dbReference type="Proteomes" id="UP000242930"/>
    </source>
</evidence>
<keyword evidence="3 10" id="KW-0132">Cell division</keyword>
<keyword evidence="8 10" id="KW-0717">Septation</keyword>
<dbReference type="NCBIfam" id="TIGR03598">
    <property type="entry name" value="GTPase_YsxC"/>
    <property type="match status" value="1"/>
</dbReference>
<sequence>MSVKNPILGLCQQSAFIKSAAQVDQCPPDVGYEVAFAGRSNAGKSSAMNTLTHARLARTSKTPGRTQLLNFFRLDDERRLVDLPGYGYAKVPIPLKQHWQRHLEAYLGSRHSLVGVVLLMDIRHPLTEFDRLMLDWALASRLPMHILLTKADKLTYGAAKNALLKVQKDIRQGWGEVASVQLFSAPKRLGIEEAHAVLAGWMALLGEDEDDEAADHGEAAQG</sequence>
<dbReference type="PANTHER" id="PTHR11649">
    <property type="entry name" value="MSS1/TRME-RELATED GTP-BINDING PROTEIN"/>
    <property type="match status" value="1"/>
</dbReference>
<dbReference type="STRING" id="915471.SAMN05216201_12918"/>
<dbReference type="GO" id="GO:0005525">
    <property type="term" value="F:GTP binding"/>
    <property type="evidence" value="ECO:0007669"/>
    <property type="project" value="UniProtKB-UniRule"/>
</dbReference>
<keyword evidence="7 10" id="KW-0342">GTP-binding</keyword>
<dbReference type="Pfam" id="PF01926">
    <property type="entry name" value="MMR_HSR1"/>
    <property type="match status" value="1"/>
</dbReference>
<protein>
    <recommendedName>
        <fullName evidence="10">Probable GTP-binding protein EngB</fullName>
    </recommendedName>
</protein>
<evidence type="ECO:0000256" key="1">
    <source>
        <dbReference type="ARBA" id="ARBA00001946"/>
    </source>
</evidence>
<dbReference type="GO" id="GO:0000917">
    <property type="term" value="P:division septum assembly"/>
    <property type="evidence" value="ECO:0007669"/>
    <property type="project" value="UniProtKB-KW"/>
</dbReference>
<evidence type="ECO:0000256" key="3">
    <source>
        <dbReference type="ARBA" id="ARBA00022618"/>
    </source>
</evidence>
<dbReference type="AlphaFoldDB" id="A0A1H7CNL9"/>
<dbReference type="GO" id="GO:0046872">
    <property type="term" value="F:metal ion binding"/>
    <property type="evidence" value="ECO:0007669"/>
    <property type="project" value="UniProtKB-KW"/>
</dbReference>
<dbReference type="RefSeq" id="WP_090313756.1">
    <property type="nucleotide sequence ID" value="NZ_FNZE01000029.1"/>
</dbReference>
<evidence type="ECO:0000256" key="5">
    <source>
        <dbReference type="ARBA" id="ARBA00022741"/>
    </source>
</evidence>
<dbReference type="SUPFAM" id="SSF52540">
    <property type="entry name" value="P-loop containing nucleoside triphosphate hydrolases"/>
    <property type="match status" value="1"/>
</dbReference>
<evidence type="ECO:0000256" key="9">
    <source>
        <dbReference type="ARBA" id="ARBA00023306"/>
    </source>
</evidence>
<dbReference type="InterPro" id="IPR019987">
    <property type="entry name" value="GTP-bd_ribosome_bio_YsxC"/>
</dbReference>
<dbReference type="CDD" id="cd01876">
    <property type="entry name" value="YihA_EngB"/>
    <property type="match status" value="1"/>
</dbReference>
<evidence type="ECO:0000256" key="7">
    <source>
        <dbReference type="ARBA" id="ARBA00023134"/>
    </source>
</evidence>
<evidence type="ECO:0000256" key="6">
    <source>
        <dbReference type="ARBA" id="ARBA00022842"/>
    </source>
</evidence>
<accession>A0A1H7CNL9</accession>
<dbReference type="GO" id="GO:0005829">
    <property type="term" value="C:cytosol"/>
    <property type="evidence" value="ECO:0007669"/>
    <property type="project" value="TreeGrafter"/>
</dbReference>
<dbReference type="FunFam" id="3.40.50.300:FF:000098">
    <property type="entry name" value="Probable GTP-binding protein EngB"/>
    <property type="match status" value="1"/>
</dbReference>
<comment type="similarity">
    <text evidence="2 10">Belongs to the TRAFAC class TrmE-Era-EngA-EngB-Septin-like GTPase superfamily. EngB GTPase family.</text>
</comment>
<dbReference type="PANTHER" id="PTHR11649:SF13">
    <property type="entry name" value="ENGB-TYPE G DOMAIN-CONTAINING PROTEIN"/>
    <property type="match status" value="1"/>
</dbReference>
<gene>
    <name evidence="10" type="primary">engB</name>
    <name evidence="12" type="ORF">SAMN05216201_12918</name>
</gene>
<dbReference type="HAMAP" id="MF_00321">
    <property type="entry name" value="GTPase_EngB"/>
    <property type="match status" value="1"/>
</dbReference>
<dbReference type="Gene3D" id="3.40.50.300">
    <property type="entry name" value="P-loop containing nucleotide triphosphate hydrolases"/>
    <property type="match status" value="1"/>
</dbReference>
<keyword evidence="4" id="KW-0479">Metal-binding</keyword>
<dbReference type="OrthoDB" id="9804921at2"/>
<organism evidence="12 13">
    <name type="scientific">Pseudomonas linyingensis</name>
    <dbReference type="NCBI Taxonomy" id="915471"/>
    <lineage>
        <taxon>Bacteria</taxon>
        <taxon>Pseudomonadati</taxon>
        <taxon>Pseudomonadota</taxon>
        <taxon>Gammaproteobacteria</taxon>
        <taxon>Pseudomonadales</taxon>
        <taxon>Pseudomonadaceae</taxon>
        <taxon>Pseudomonas</taxon>
    </lineage>
</organism>
<dbReference type="Proteomes" id="UP000242930">
    <property type="component" value="Unassembled WGS sequence"/>
</dbReference>
<dbReference type="InterPro" id="IPR030393">
    <property type="entry name" value="G_ENGB_dom"/>
</dbReference>